<keyword evidence="2" id="KW-1185">Reference proteome</keyword>
<evidence type="ECO:0008006" key="3">
    <source>
        <dbReference type="Google" id="ProtNLM"/>
    </source>
</evidence>
<dbReference type="Gene3D" id="3.80.10.10">
    <property type="entry name" value="Ribonuclease Inhibitor"/>
    <property type="match status" value="1"/>
</dbReference>
<dbReference type="Proteomes" id="UP000313359">
    <property type="component" value="Unassembled WGS sequence"/>
</dbReference>
<name>A0A5C2SC15_9APHY</name>
<dbReference type="OrthoDB" id="2752977at2759"/>
<protein>
    <recommendedName>
        <fullName evidence="3">F-box domain-containing protein</fullName>
    </recommendedName>
</protein>
<organism evidence="1 2">
    <name type="scientific">Lentinus tigrinus ALCF2SS1-6</name>
    <dbReference type="NCBI Taxonomy" id="1328759"/>
    <lineage>
        <taxon>Eukaryota</taxon>
        <taxon>Fungi</taxon>
        <taxon>Dikarya</taxon>
        <taxon>Basidiomycota</taxon>
        <taxon>Agaricomycotina</taxon>
        <taxon>Agaricomycetes</taxon>
        <taxon>Polyporales</taxon>
        <taxon>Polyporaceae</taxon>
        <taxon>Lentinus</taxon>
    </lineage>
</organism>
<dbReference type="STRING" id="1328759.A0A5C2SC15"/>
<dbReference type="EMBL" id="ML122264">
    <property type="protein sequence ID" value="RPD60827.1"/>
    <property type="molecule type" value="Genomic_DNA"/>
</dbReference>
<evidence type="ECO:0000313" key="1">
    <source>
        <dbReference type="EMBL" id="RPD60827.1"/>
    </source>
</evidence>
<evidence type="ECO:0000313" key="2">
    <source>
        <dbReference type="Proteomes" id="UP000313359"/>
    </source>
</evidence>
<sequence>MSAFPERTAVLYPFSLAVKKDVRAAPPRITQYAHHALFEYDVLSMIFDMLDLQDQRDRATCARSARVCRAWTEPASRVLWNGTRWRLRELCTVLLQHAEGPGTVRRGSAMNKIFKSGGLRRNDAQRESLLRCGARVRDLRITQMLQPSQAELRLLQRVLSMSHGTTFLPALLSLSWVEGPLTKALLLRLVPSSLQELELVLDSDTLLKQVHQMLMGLSKSAPSLRSVRIYAWKSELFLLEPLLNISSMRELSLKGDISVGPTELSKILSSLPLVSIEATIRDFSTWTEAINGGSLKELHGVGTCADLTALLMHLRAPNLKTIGLNLNIVDAHFDETTHQHLSQTLLRFALTLRSLQLNYQKVFASVRLSANPSPIALVPDVLAPLFGRLDLERFTLKSQVRVSLTDEHILQLARGWPTLRWLSLMIYPCESALIPTPAALVHLAKHCPELQFLRVQLYARQFVPPPPSHLQSLRARERPLRTLRQMNQVDSCWTRWWTAEFLDSLFPYLAVNTCEEGFDWFTHDGGYSWATVWHALRIIQATRRPVEELRLETW</sequence>
<proteinExistence type="predicted"/>
<reference evidence="1" key="1">
    <citation type="journal article" date="2018" name="Genome Biol. Evol.">
        <title>Genomics and development of Lentinus tigrinus, a white-rot wood-decaying mushroom with dimorphic fruiting bodies.</title>
        <authorList>
            <person name="Wu B."/>
            <person name="Xu Z."/>
            <person name="Knudson A."/>
            <person name="Carlson A."/>
            <person name="Chen N."/>
            <person name="Kovaka S."/>
            <person name="LaButti K."/>
            <person name="Lipzen A."/>
            <person name="Pennachio C."/>
            <person name="Riley R."/>
            <person name="Schakwitz W."/>
            <person name="Umezawa K."/>
            <person name="Ohm R.A."/>
            <person name="Grigoriev I.V."/>
            <person name="Nagy L.G."/>
            <person name="Gibbons J."/>
            <person name="Hibbett D."/>
        </authorList>
    </citation>
    <scope>NUCLEOTIDE SEQUENCE [LARGE SCALE GENOMIC DNA]</scope>
    <source>
        <strain evidence="1">ALCF2SS1-6</strain>
    </source>
</reference>
<gene>
    <name evidence="1" type="ORF">L227DRAFT_610918</name>
</gene>
<accession>A0A5C2SC15</accession>
<dbReference type="AlphaFoldDB" id="A0A5C2SC15"/>
<dbReference type="InterPro" id="IPR032675">
    <property type="entry name" value="LRR_dom_sf"/>
</dbReference>